<dbReference type="EMBL" id="BPLQ01014396">
    <property type="protein sequence ID" value="GIY79418.1"/>
    <property type="molecule type" value="Genomic_DNA"/>
</dbReference>
<evidence type="ECO:0000313" key="2">
    <source>
        <dbReference type="Proteomes" id="UP001054837"/>
    </source>
</evidence>
<comment type="caution">
    <text evidence="1">The sequence shown here is derived from an EMBL/GenBank/DDBJ whole genome shotgun (WGS) entry which is preliminary data.</text>
</comment>
<gene>
    <name evidence="1" type="ORF">CDAR_567711</name>
</gene>
<sequence>MVCQPEFVSFLEISWKQNFRRRLTTSQRNRYMAARYKKAPFKKQTHCSRKIGGCSYSSETIKGQDLCHGVVLWRKEIQSIVGMVCKQEFLLFLEISRKENFRSRLTTSQRKRVHGDPL</sequence>
<reference evidence="1 2" key="1">
    <citation type="submission" date="2021-06" db="EMBL/GenBank/DDBJ databases">
        <title>Caerostris darwini draft genome.</title>
        <authorList>
            <person name="Kono N."/>
            <person name="Arakawa K."/>
        </authorList>
    </citation>
    <scope>NUCLEOTIDE SEQUENCE [LARGE SCALE GENOMIC DNA]</scope>
</reference>
<dbReference type="AlphaFoldDB" id="A0AAV4WAP9"/>
<protein>
    <submittedName>
        <fullName evidence="1">Uncharacterized protein</fullName>
    </submittedName>
</protein>
<keyword evidence="2" id="KW-1185">Reference proteome</keyword>
<proteinExistence type="predicted"/>
<dbReference type="Proteomes" id="UP001054837">
    <property type="component" value="Unassembled WGS sequence"/>
</dbReference>
<name>A0AAV4WAP9_9ARAC</name>
<accession>A0AAV4WAP9</accession>
<evidence type="ECO:0000313" key="1">
    <source>
        <dbReference type="EMBL" id="GIY79418.1"/>
    </source>
</evidence>
<organism evidence="1 2">
    <name type="scientific">Caerostris darwini</name>
    <dbReference type="NCBI Taxonomy" id="1538125"/>
    <lineage>
        <taxon>Eukaryota</taxon>
        <taxon>Metazoa</taxon>
        <taxon>Ecdysozoa</taxon>
        <taxon>Arthropoda</taxon>
        <taxon>Chelicerata</taxon>
        <taxon>Arachnida</taxon>
        <taxon>Araneae</taxon>
        <taxon>Araneomorphae</taxon>
        <taxon>Entelegynae</taxon>
        <taxon>Araneoidea</taxon>
        <taxon>Araneidae</taxon>
        <taxon>Caerostris</taxon>
    </lineage>
</organism>